<feature type="compositionally biased region" description="Low complexity" evidence="1">
    <location>
        <begin position="135"/>
        <end position="161"/>
    </location>
</feature>
<feature type="region of interest" description="Disordered" evidence="1">
    <location>
        <begin position="134"/>
        <end position="164"/>
    </location>
</feature>
<keyword evidence="4" id="KW-1185">Reference proteome</keyword>
<keyword evidence="2" id="KW-0472">Membrane</keyword>
<keyword evidence="2" id="KW-1133">Transmembrane helix</keyword>
<feature type="compositionally biased region" description="Polar residues" evidence="1">
    <location>
        <begin position="1"/>
        <end position="23"/>
    </location>
</feature>
<evidence type="ECO:0000313" key="4">
    <source>
        <dbReference type="Proteomes" id="UP001597195"/>
    </source>
</evidence>
<dbReference type="EMBL" id="JBHTOM010000005">
    <property type="protein sequence ID" value="MFD1549013.1"/>
    <property type="molecule type" value="Genomic_DNA"/>
</dbReference>
<evidence type="ECO:0000256" key="2">
    <source>
        <dbReference type="SAM" id="Phobius"/>
    </source>
</evidence>
<feature type="region of interest" description="Disordered" evidence="1">
    <location>
        <begin position="1"/>
        <end position="34"/>
    </location>
</feature>
<protein>
    <submittedName>
        <fullName evidence="3">Uncharacterized protein</fullName>
    </submittedName>
</protein>
<evidence type="ECO:0000313" key="3">
    <source>
        <dbReference type="EMBL" id="MFD1549013.1"/>
    </source>
</evidence>
<reference evidence="4" key="1">
    <citation type="journal article" date="2019" name="Int. J. Syst. Evol. Microbiol.">
        <title>The Global Catalogue of Microorganisms (GCM) 10K type strain sequencing project: providing services to taxonomists for standard genome sequencing and annotation.</title>
        <authorList>
            <consortium name="The Broad Institute Genomics Platform"/>
            <consortium name="The Broad Institute Genome Sequencing Center for Infectious Disease"/>
            <person name="Wu L."/>
            <person name="Ma J."/>
        </authorList>
    </citation>
    <scope>NUCLEOTIDE SEQUENCE [LARGE SCALE GENOMIC DNA]</scope>
    <source>
        <strain evidence="4">CCM 8906</strain>
    </source>
</reference>
<keyword evidence="2" id="KW-0812">Transmembrane</keyword>
<comment type="caution">
    <text evidence="3">The sequence shown here is derived from an EMBL/GenBank/DDBJ whole genome shotgun (WGS) entry which is preliminary data.</text>
</comment>
<name>A0ABW4H2R7_9LACO</name>
<sequence>MEVFQLNNQEPKSRVQRYNFNQDPNRPMRQRPRKPRRWWPWVMTLLTLAIAILLVLGITHHNNSASNTVSSSSNSASLVAKASSVSEQTAYESFKAKYDDYNDNGLTVSQKQKLQNAINDESNSAVQAREQKLLNQAQTKSSNASSSSTSSSSSSNQSPTSFDSVHTFSSVEDAQSWAQASKNQWLQAGYTTYTITSDGQGNYNLQFVR</sequence>
<feature type="transmembrane region" description="Helical" evidence="2">
    <location>
        <begin position="38"/>
        <end position="58"/>
    </location>
</feature>
<gene>
    <name evidence="3" type="ORF">ACFQ5T_04850</name>
</gene>
<evidence type="ECO:0000256" key="1">
    <source>
        <dbReference type="SAM" id="MobiDB-lite"/>
    </source>
</evidence>
<dbReference type="Proteomes" id="UP001597195">
    <property type="component" value="Unassembled WGS sequence"/>
</dbReference>
<proteinExistence type="predicted"/>
<organism evidence="3 4">
    <name type="scientific">Levilactobacillus fuyuanensis</name>
    <dbReference type="NCBI Taxonomy" id="2486022"/>
    <lineage>
        <taxon>Bacteria</taxon>
        <taxon>Bacillati</taxon>
        <taxon>Bacillota</taxon>
        <taxon>Bacilli</taxon>
        <taxon>Lactobacillales</taxon>
        <taxon>Lactobacillaceae</taxon>
        <taxon>Levilactobacillus</taxon>
    </lineage>
</organism>
<accession>A0ABW4H2R7</accession>